<evidence type="ECO:0000256" key="1">
    <source>
        <dbReference type="ARBA" id="ARBA00022679"/>
    </source>
</evidence>
<feature type="region of interest" description="Disordered" evidence="4">
    <location>
        <begin position="252"/>
        <end position="289"/>
    </location>
</feature>
<evidence type="ECO:0000256" key="4">
    <source>
        <dbReference type="SAM" id="MobiDB-lite"/>
    </source>
</evidence>
<dbReference type="InterPro" id="IPR045886">
    <property type="entry name" value="ThiF/MoeB/HesA"/>
</dbReference>
<dbReference type="GO" id="GO:0008641">
    <property type="term" value="F:ubiquitin-like modifier activating enzyme activity"/>
    <property type="evidence" value="ECO:0007669"/>
    <property type="project" value="InterPro"/>
</dbReference>
<dbReference type="PANTHER" id="PTHR10953:SF102">
    <property type="entry name" value="ADENYLYLTRANSFERASE AND SULFURTRANSFERASE MOCS3"/>
    <property type="match status" value="1"/>
</dbReference>
<name>A0A8J2TWL0_9MICO</name>
<gene>
    <name evidence="6" type="primary">moeB2</name>
    <name evidence="6" type="ORF">GCM10011333_09870</name>
</gene>
<dbReference type="SUPFAM" id="SSF52821">
    <property type="entry name" value="Rhodanese/Cell cycle control phosphatase"/>
    <property type="match status" value="1"/>
</dbReference>
<proteinExistence type="predicted"/>
<evidence type="ECO:0000256" key="2">
    <source>
        <dbReference type="ARBA" id="ARBA00022741"/>
    </source>
</evidence>
<dbReference type="InterPro" id="IPR036873">
    <property type="entry name" value="Rhodanese-like_dom_sf"/>
</dbReference>
<dbReference type="GO" id="GO:0016779">
    <property type="term" value="F:nucleotidyltransferase activity"/>
    <property type="evidence" value="ECO:0007669"/>
    <property type="project" value="TreeGrafter"/>
</dbReference>
<dbReference type="InterPro" id="IPR000594">
    <property type="entry name" value="ThiF_NAD_FAD-bd"/>
</dbReference>
<dbReference type="RefSeq" id="WP_188549813.1">
    <property type="nucleotide sequence ID" value="NZ_BMFY01000003.1"/>
</dbReference>
<reference evidence="6" key="2">
    <citation type="submission" date="2020-09" db="EMBL/GenBank/DDBJ databases">
        <authorList>
            <person name="Sun Q."/>
            <person name="Zhou Y."/>
        </authorList>
    </citation>
    <scope>NUCLEOTIDE SEQUENCE</scope>
    <source>
        <strain evidence="6">CGMCC 1.12785</strain>
    </source>
</reference>
<reference evidence="6" key="1">
    <citation type="journal article" date="2014" name="Int. J. Syst. Evol. Microbiol.">
        <title>Complete genome sequence of Corynebacterium casei LMG S-19264T (=DSM 44701T), isolated from a smear-ripened cheese.</title>
        <authorList>
            <consortium name="US DOE Joint Genome Institute (JGI-PGF)"/>
            <person name="Walter F."/>
            <person name="Albersmeier A."/>
            <person name="Kalinowski J."/>
            <person name="Ruckert C."/>
        </authorList>
    </citation>
    <scope>NUCLEOTIDE SEQUENCE</scope>
    <source>
        <strain evidence="6">CGMCC 1.12785</strain>
    </source>
</reference>
<dbReference type="GO" id="GO:0005737">
    <property type="term" value="C:cytoplasm"/>
    <property type="evidence" value="ECO:0007669"/>
    <property type="project" value="TreeGrafter"/>
</dbReference>
<dbReference type="Pfam" id="PF00581">
    <property type="entry name" value="Rhodanese"/>
    <property type="match status" value="1"/>
</dbReference>
<evidence type="ECO:0000313" key="7">
    <source>
        <dbReference type="Proteomes" id="UP000616114"/>
    </source>
</evidence>
<evidence type="ECO:0000256" key="3">
    <source>
        <dbReference type="ARBA" id="ARBA00022840"/>
    </source>
</evidence>
<dbReference type="GO" id="GO:0004792">
    <property type="term" value="F:thiosulfate-cyanide sulfurtransferase activity"/>
    <property type="evidence" value="ECO:0007669"/>
    <property type="project" value="TreeGrafter"/>
</dbReference>
<keyword evidence="3" id="KW-0067">ATP-binding</keyword>
<dbReference type="PROSITE" id="PS50206">
    <property type="entry name" value="RHODANESE_3"/>
    <property type="match status" value="1"/>
</dbReference>
<dbReference type="Gene3D" id="3.40.50.720">
    <property type="entry name" value="NAD(P)-binding Rossmann-like Domain"/>
    <property type="match status" value="1"/>
</dbReference>
<dbReference type="InterPro" id="IPR035985">
    <property type="entry name" value="Ubiquitin-activating_enz"/>
</dbReference>
<dbReference type="SUPFAM" id="SSF69572">
    <property type="entry name" value="Activating enzymes of the ubiquitin-like proteins"/>
    <property type="match status" value="1"/>
</dbReference>
<feature type="compositionally biased region" description="Low complexity" evidence="4">
    <location>
        <begin position="272"/>
        <end position="289"/>
    </location>
</feature>
<dbReference type="CDD" id="cd00158">
    <property type="entry name" value="RHOD"/>
    <property type="match status" value="1"/>
</dbReference>
<dbReference type="FunFam" id="3.40.50.720:FF:000033">
    <property type="entry name" value="Adenylyltransferase and sulfurtransferase MOCS3"/>
    <property type="match status" value="1"/>
</dbReference>
<keyword evidence="2" id="KW-0547">Nucleotide-binding</keyword>
<dbReference type="GO" id="GO:0005524">
    <property type="term" value="F:ATP binding"/>
    <property type="evidence" value="ECO:0007669"/>
    <property type="project" value="UniProtKB-KW"/>
</dbReference>
<comment type="caution">
    <text evidence="6">The sequence shown here is derived from an EMBL/GenBank/DDBJ whole genome shotgun (WGS) entry which is preliminary data.</text>
</comment>
<dbReference type="CDD" id="cd00757">
    <property type="entry name" value="ThiF_MoeB_HesA_family"/>
    <property type="match status" value="1"/>
</dbReference>
<dbReference type="EMBL" id="BMFY01000003">
    <property type="protein sequence ID" value="GGA08922.1"/>
    <property type="molecule type" value="Genomic_DNA"/>
</dbReference>
<evidence type="ECO:0000313" key="6">
    <source>
        <dbReference type="EMBL" id="GGA08922.1"/>
    </source>
</evidence>
<organism evidence="6 7">
    <name type="scientific">Sediminivirga luteola</name>
    <dbReference type="NCBI Taxonomy" id="1774748"/>
    <lineage>
        <taxon>Bacteria</taxon>
        <taxon>Bacillati</taxon>
        <taxon>Actinomycetota</taxon>
        <taxon>Actinomycetes</taxon>
        <taxon>Micrococcales</taxon>
        <taxon>Brevibacteriaceae</taxon>
        <taxon>Sediminivirga</taxon>
    </lineage>
</organism>
<keyword evidence="1" id="KW-0808">Transferase</keyword>
<dbReference type="SMART" id="SM00450">
    <property type="entry name" value="RHOD"/>
    <property type="match status" value="1"/>
</dbReference>
<dbReference type="PANTHER" id="PTHR10953">
    <property type="entry name" value="UBIQUITIN-ACTIVATING ENZYME E1"/>
    <property type="match status" value="1"/>
</dbReference>
<feature type="domain" description="Rhodanese" evidence="5">
    <location>
        <begin position="302"/>
        <end position="402"/>
    </location>
</feature>
<dbReference type="Pfam" id="PF00899">
    <property type="entry name" value="ThiF"/>
    <property type="match status" value="1"/>
</dbReference>
<keyword evidence="7" id="KW-1185">Reference proteome</keyword>
<sequence length="406" mass="41968">MTESSQTLSTQQAERFQRQLSLAGFGPSAQRRLLDSRVLVIGAGGLGSPVLSYLAAAGVGTIDIVDHDTVERSNLHRQVIHSEERIGAPKTASAAQVMRGLHPDIVIHEHREPLTAENALALMAPAEVIVDGSDNFATRYIVADAAEIAGKPVVHGAILRFNGQLGVFWAGRGPVYRDLYPSPPPPEAIPSCAEAGVLGVLPGVIGTLMAAETIKLLTGLGEPLIGRVLGYDALTAEFHEIPLKANPDRVPADTIGADVAPPAGAGTGEAGAPGTDAAGDTGATDDTAGTIDGATLRELLHEGRAPVLVDVREEWEYQLGAIPGAVNVPLAGILDGSTQVPGVSGGSGTSSGPGPEVVLYCKAGARSRRAREALRRAGAAGVILSLSGGYDAWTALREEQDRNDRA</sequence>
<dbReference type="NCBIfam" id="NF004281">
    <property type="entry name" value="PRK05690.1"/>
    <property type="match status" value="1"/>
</dbReference>
<dbReference type="AlphaFoldDB" id="A0A8J2TWL0"/>
<evidence type="ECO:0000259" key="5">
    <source>
        <dbReference type="PROSITE" id="PS50206"/>
    </source>
</evidence>
<protein>
    <submittedName>
        <fullName evidence="6">Molybdopterin biosynthesis protein MoeZ</fullName>
    </submittedName>
</protein>
<dbReference type="InterPro" id="IPR001763">
    <property type="entry name" value="Rhodanese-like_dom"/>
</dbReference>
<dbReference type="Gene3D" id="3.40.250.10">
    <property type="entry name" value="Rhodanese-like domain"/>
    <property type="match status" value="1"/>
</dbReference>
<dbReference type="Proteomes" id="UP000616114">
    <property type="component" value="Unassembled WGS sequence"/>
</dbReference>
<accession>A0A8J2TWL0</accession>